<proteinExistence type="predicted"/>
<name>A0A4V2ER92_9PSEU</name>
<dbReference type="EMBL" id="SGWQ01000019">
    <property type="protein sequence ID" value="RZS29641.1"/>
    <property type="molecule type" value="Genomic_DNA"/>
</dbReference>
<comment type="caution">
    <text evidence="1">The sequence shown here is derived from an EMBL/GenBank/DDBJ whole genome shotgun (WGS) entry which is preliminary data.</text>
</comment>
<organism evidence="1 2">
    <name type="scientific">Herbihabitans rhizosphaerae</name>
    <dbReference type="NCBI Taxonomy" id="1872711"/>
    <lineage>
        <taxon>Bacteria</taxon>
        <taxon>Bacillati</taxon>
        <taxon>Actinomycetota</taxon>
        <taxon>Actinomycetes</taxon>
        <taxon>Pseudonocardiales</taxon>
        <taxon>Pseudonocardiaceae</taxon>
        <taxon>Herbihabitans</taxon>
    </lineage>
</organism>
<evidence type="ECO:0000313" key="1">
    <source>
        <dbReference type="EMBL" id="RZS29641.1"/>
    </source>
</evidence>
<dbReference type="RefSeq" id="WP_130348777.1">
    <property type="nucleotide sequence ID" value="NZ_SGWQ01000019.1"/>
</dbReference>
<keyword evidence="2" id="KW-1185">Reference proteome</keyword>
<evidence type="ECO:0000313" key="2">
    <source>
        <dbReference type="Proteomes" id="UP000294257"/>
    </source>
</evidence>
<dbReference type="OrthoDB" id="3871906at2"/>
<dbReference type="Proteomes" id="UP000294257">
    <property type="component" value="Unassembled WGS sequence"/>
</dbReference>
<reference evidence="1 2" key="1">
    <citation type="submission" date="2019-02" db="EMBL/GenBank/DDBJ databases">
        <title>Genomic Encyclopedia of Type Strains, Phase IV (KMG-IV): sequencing the most valuable type-strain genomes for metagenomic binning, comparative biology and taxonomic classification.</title>
        <authorList>
            <person name="Goeker M."/>
        </authorList>
    </citation>
    <scope>NUCLEOTIDE SEQUENCE [LARGE SCALE GENOMIC DNA]</scope>
    <source>
        <strain evidence="1 2">DSM 101727</strain>
    </source>
</reference>
<dbReference type="AlphaFoldDB" id="A0A4V2ER92"/>
<gene>
    <name evidence="1" type="ORF">EV193_11944</name>
</gene>
<sequence>MDPIQRLRMTAIEERLGDRIDSDQLIQAARGTLRAGIVSLAAIELAGLGRGEAPQAHDLFARVLEELDLASTLPADPTAARWELIRWWCQLIIDGHVAPEVGGRLVWCEGFDRLDGPDALRPLVALVSELDDWREDWGVPRDTYRRRVIDAAKQVLEQPCPSGHREEGQ</sequence>
<protein>
    <submittedName>
        <fullName evidence="1">Uncharacterized protein</fullName>
    </submittedName>
</protein>
<accession>A0A4V2ER92</accession>